<dbReference type="AlphaFoldDB" id="A0A811VE68"/>
<dbReference type="EMBL" id="CAJHJT010000056">
    <property type="protein sequence ID" value="CAD7013321.1"/>
    <property type="molecule type" value="Genomic_DNA"/>
</dbReference>
<proteinExistence type="predicted"/>
<keyword evidence="2" id="KW-1185">Reference proteome</keyword>
<protein>
    <submittedName>
        <fullName evidence="1">(Mediterranean fruit fly) hypothetical protein</fullName>
    </submittedName>
</protein>
<reference evidence="1" key="1">
    <citation type="submission" date="2020-11" db="EMBL/GenBank/DDBJ databases">
        <authorList>
            <person name="Whitehead M."/>
        </authorList>
    </citation>
    <scope>NUCLEOTIDE SEQUENCE</scope>
    <source>
        <strain evidence="1">EGII</strain>
    </source>
</reference>
<accession>A0A811VE68</accession>
<comment type="caution">
    <text evidence="1">The sequence shown here is derived from an EMBL/GenBank/DDBJ whole genome shotgun (WGS) entry which is preliminary data.</text>
</comment>
<dbReference type="Proteomes" id="UP000606786">
    <property type="component" value="Unassembled WGS sequence"/>
</dbReference>
<evidence type="ECO:0000313" key="1">
    <source>
        <dbReference type="EMBL" id="CAD7013321.1"/>
    </source>
</evidence>
<sequence length="52" mass="6123">YPLYEQRLNSTSRSSFPSCYMVQKRERCLHPMVIDASVVKGRKEVFTTRAKQ</sequence>
<gene>
    <name evidence="1" type="ORF">CCAP1982_LOCUS21391</name>
</gene>
<feature type="non-terminal residue" evidence="1">
    <location>
        <position position="1"/>
    </location>
</feature>
<name>A0A811VE68_CERCA</name>
<organism evidence="1 2">
    <name type="scientific">Ceratitis capitata</name>
    <name type="common">Mediterranean fruit fly</name>
    <name type="synonym">Tephritis capitata</name>
    <dbReference type="NCBI Taxonomy" id="7213"/>
    <lineage>
        <taxon>Eukaryota</taxon>
        <taxon>Metazoa</taxon>
        <taxon>Ecdysozoa</taxon>
        <taxon>Arthropoda</taxon>
        <taxon>Hexapoda</taxon>
        <taxon>Insecta</taxon>
        <taxon>Pterygota</taxon>
        <taxon>Neoptera</taxon>
        <taxon>Endopterygota</taxon>
        <taxon>Diptera</taxon>
        <taxon>Brachycera</taxon>
        <taxon>Muscomorpha</taxon>
        <taxon>Tephritoidea</taxon>
        <taxon>Tephritidae</taxon>
        <taxon>Ceratitis</taxon>
        <taxon>Ceratitis</taxon>
    </lineage>
</organism>
<evidence type="ECO:0000313" key="2">
    <source>
        <dbReference type="Proteomes" id="UP000606786"/>
    </source>
</evidence>